<evidence type="ECO:0000256" key="12">
    <source>
        <dbReference type="SAM" id="Phobius"/>
    </source>
</evidence>
<gene>
    <name evidence="15" type="ORF">CLV52_0634</name>
</gene>
<evidence type="ECO:0000256" key="3">
    <source>
        <dbReference type="ARBA" id="ARBA00022448"/>
    </source>
</evidence>
<keyword evidence="4" id="KW-1003">Cell membrane</keyword>
<feature type="transmembrane region" description="Helical" evidence="12">
    <location>
        <begin position="181"/>
        <end position="203"/>
    </location>
</feature>
<dbReference type="PANTHER" id="PTHR30433:SF3">
    <property type="entry name" value="MOTILITY PROTEIN A"/>
    <property type="match status" value="1"/>
</dbReference>
<dbReference type="Proteomes" id="UP000295344">
    <property type="component" value="Unassembled WGS sequence"/>
</dbReference>
<reference evidence="15 16" key="1">
    <citation type="submission" date="2019-03" db="EMBL/GenBank/DDBJ databases">
        <title>Genomic Encyclopedia of Archaeal and Bacterial Type Strains, Phase II (KMG-II): from individual species to whole genera.</title>
        <authorList>
            <person name="Goeker M."/>
        </authorList>
    </citation>
    <scope>NUCLEOTIDE SEQUENCE [LARGE SCALE GENOMIC DNA]</scope>
    <source>
        <strain evidence="15 16">DSM 24782</strain>
    </source>
</reference>
<proteinExistence type="inferred from homology"/>
<evidence type="ECO:0000259" key="13">
    <source>
        <dbReference type="Pfam" id="PF01618"/>
    </source>
</evidence>
<dbReference type="InterPro" id="IPR002898">
    <property type="entry name" value="MotA_ExbB_proton_chnl"/>
</dbReference>
<dbReference type="PROSITE" id="PS01307">
    <property type="entry name" value="MOTA"/>
    <property type="match status" value="1"/>
</dbReference>
<feature type="domain" description="Motility protein A N-terminal" evidence="14">
    <location>
        <begin position="6"/>
        <end position="90"/>
    </location>
</feature>
<keyword evidence="16" id="KW-1185">Reference proteome</keyword>
<keyword evidence="3" id="KW-0813">Transport</keyword>
<dbReference type="GO" id="GO:0005886">
    <property type="term" value="C:plasma membrane"/>
    <property type="evidence" value="ECO:0007669"/>
    <property type="project" value="UniProtKB-SubCell"/>
</dbReference>
<dbReference type="GO" id="GO:0071978">
    <property type="term" value="P:bacterial-type flagellum-dependent swarming motility"/>
    <property type="evidence" value="ECO:0007669"/>
    <property type="project" value="InterPro"/>
</dbReference>
<evidence type="ECO:0000256" key="7">
    <source>
        <dbReference type="ARBA" id="ARBA00022779"/>
    </source>
</evidence>
<comment type="caution">
    <text evidence="15">The sequence shown here is derived from an EMBL/GenBank/DDBJ whole genome shotgun (WGS) entry which is preliminary data.</text>
</comment>
<evidence type="ECO:0000256" key="9">
    <source>
        <dbReference type="ARBA" id="ARBA00022989"/>
    </source>
</evidence>
<dbReference type="InterPro" id="IPR047055">
    <property type="entry name" value="MotA-like"/>
</dbReference>
<sequence length="273" mass="28259">MDPATIAGIIVAIGALVVMATMEGAHLQSLLLAAPMILVFGGTIGAAMASTTLKDTIASLKMIPKAFLYKAPKMGKDVETLVELAEVARKDGLLALEAKAADIKDPYLKKALQNVADGMDADELRILMEDEAASLEKEGRSAAKFFAAMGGYAPTIGILGTVVSLTHVLENLDKPSTLGESIASAFVATLWGVLSANIIWLPIGSRIGKMTDLLSERLTMVTEGVLAVQSGAQPRTLSEKLYAMLPASEQPKAAAKGGAAKGAKAPKAAEAAA</sequence>
<keyword evidence="11 12" id="KW-0472">Membrane</keyword>
<keyword evidence="10" id="KW-0406">Ion transport</keyword>
<dbReference type="EMBL" id="SOAM01000001">
    <property type="protein sequence ID" value="TDS80081.1"/>
    <property type="molecule type" value="Genomic_DNA"/>
</dbReference>
<feature type="transmembrane region" description="Helical" evidence="12">
    <location>
        <begin position="30"/>
        <end position="53"/>
    </location>
</feature>
<evidence type="ECO:0000256" key="10">
    <source>
        <dbReference type="ARBA" id="ARBA00023065"/>
    </source>
</evidence>
<keyword evidence="9 12" id="KW-1133">Transmembrane helix</keyword>
<dbReference type="RefSeq" id="WP_133764762.1">
    <property type="nucleotide sequence ID" value="NZ_BAAARP010000001.1"/>
</dbReference>
<keyword evidence="6 12" id="KW-0812">Transmembrane</keyword>
<evidence type="ECO:0000259" key="14">
    <source>
        <dbReference type="Pfam" id="PF20560"/>
    </source>
</evidence>
<evidence type="ECO:0000256" key="2">
    <source>
        <dbReference type="ARBA" id="ARBA00008038"/>
    </source>
</evidence>
<dbReference type="Pfam" id="PF20560">
    <property type="entry name" value="MotA_N"/>
    <property type="match status" value="1"/>
</dbReference>
<evidence type="ECO:0000256" key="11">
    <source>
        <dbReference type="ARBA" id="ARBA00023136"/>
    </source>
</evidence>
<evidence type="ECO:0000256" key="1">
    <source>
        <dbReference type="ARBA" id="ARBA00004651"/>
    </source>
</evidence>
<evidence type="ECO:0000256" key="6">
    <source>
        <dbReference type="ARBA" id="ARBA00022692"/>
    </source>
</evidence>
<feature type="domain" description="MotA/TolQ/ExbB proton channel" evidence="13">
    <location>
        <begin position="101"/>
        <end position="217"/>
    </location>
</feature>
<dbReference type="PANTHER" id="PTHR30433">
    <property type="entry name" value="CHEMOTAXIS PROTEIN MOTA"/>
    <property type="match status" value="1"/>
</dbReference>
<evidence type="ECO:0000256" key="4">
    <source>
        <dbReference type="ARBA" id="ARBA00022475"/>
    </source>
</evidence>
<dbReference type="InterPro" id="IPR000540">
    <property type="entry name" value="Flag_MotA_CS"/>
</dbReference>
<organism evidence="15 16">
    <name type="scientific">Amnibacterium kyonggiense</name>
    <dbReference type="NCBI Taxonomy" id="595671"/>
    <lineage>
        <taxon>Bacteria</taxon>
        <taxon>Bacillati</taxon>
        <taxon>Actinomycetota</taxon>
        <taxon>Actinomycetes</taxon>
        <taxon>Micrococcales</taxon>
        <taxon>Microbacteriaceae</taxon>
        <taxon>Amnibacterium</taxon>
    </lineage>
</organism>
<keyword evidence="5" id="KW-0145">Chemotaxis</keyword>
<dbReference type="Pfam" id="PF01618">
    <property type="entry name" value="MotA_ExbB"/>
    <property type="match status" value="1"/>
</dbReference>
<keyword evidence="7" id="KW-0283">Flagellar rotation</keyword>
<evidence type="ECO:0000313" key="15">
    <source>
        <dbReference type="EMBL" id="TDS80081.1"/>
    </source>
</evidence>
<dbReference type="GO" id="GO:0006935">
    <property type="term" value="P:chemotaxis"/>
    <property type="evidence" value="ECO:0007669"/>
    <property type="project" value="UniProtKB-KW"/>
</dbReference>
<name>A0A4R7FQM0_9MICO</name>
<feature type="transmembrane region" description="Helical" evidence="12">
    <location>
        <begin position="145"/>
        <end position="169"/>
    </location>
</feature>
<keyword evidence="8" id="KW-0375">Hydrogen ion transport</keyword>
<evidence type="ECO:0000256" key="8">
    <source>
        <dbReference type="ARBA" id="ARBA00022781"/>
    </source>
</evidence>
<dbReference type="OrthoDB" id="9806929at2"/>
<accession>A0A4R7FQM0</accession>
<comment type="similarity">
    <text evidence="2">Belongs to the MotA family.</text>
</comment>
<protein>
    <submittedName>
        <fullName evidence="15">Chemotaxis protein MotA</fullName>
    </submittedName>
</protein>
<dbReference type="InterPro" id="IPR046786">
    <property type="entry name" value="MotA_N"/>
</dbReference>
<evidence type="ECO:0000256" key="5">
    <source>
        <dbReference type="ARBA" id="ARBA00022500"/>
    </source>
</evidence>
<dbReference type="GO" id="GO:1902600">
    <property type="term" value="P:proton transmembrane transport"/>
    <property type="evidence" value="ECO:0007669"/>
    <property type="project" value="UniProtKB-KW"/>
</dbReference>
<comment type="subcellular location">
    <subcellularLocation>
        <location evidence="1">Cell membrane</location>
        <topology evidence="1">Multi-pass membrane protein</topology>
    </subcellularLocation>
</comment>
<dbReference type="AlphaFoldDB" id="A0A4R7FQM0"/>
<evidence type="ECO:0000313" key="16">
    <source>
        <dbReference type="Proteomes" id="UP000295344"/>
    </source>
</evidence>